<comment type="caution">
    <text evidence="1">The sequence shown here is derived from an EMBL/GenBank/DDBJ whole genome shotgun (WGS) entry which is preliminary data.</text>
</comment>
<accession>A0A0V0U3Y7</accession>
<keyword evidence="2" id="KW-1185">Reference proteome</keyword>
<evidence type="ECO:0000313" key="1">
    <source>
        <dbReference type="EMBL" id="KRX45607.1"/>
    </source>
</evidence>
<protein>
    <submittedName>
        <fullName evidence="1">Uncharacterized protein</fullName>
    </submittedName>
</protein>
<dbReference type="EMBL" id="JYDJ01000073">
    <property type="protein sequence ID" value="KRX45607.1"/>
    <property type="molecule type" value="Genomic_DNA"/>
</dbReference>
<proteinExistence type="predicted"/>
<name>A0A0V0U3Y7_9BILA</name>
<reference evidence="1 2" key="1">
    <citation type="submission" date="2015-01" db="EMBL/GenBank/DDBJ databases">
        <title>Evolution of Trichinella species and genotypes.</title>
        <authorList>
            <person name="Korhonen P.K."/>
            <person name="Edoardo P."/>
            <person name="Giuseppe L.R."/>
            <person name="Gasser R.B."/>
        </authorList>
    </citation>
    <scope>NUCLEOTIDE SEQUENCE [LARGE SCALE GENOMIC DNA]</scope>
    <source>
        <strain evidence="1">ISS417</strain>
    </source>
</reference>
<gene>
    <name evidence="1" type="ORF">T05_7653</name>
</gene>
<dbReference type="Proteomes" id="UP000055048">
    <property type="component" value="Unassembled WGS sequence"/>
</dbReference>
<sequence>METLQMDNNFNCCYSAHCFECVNCHYVSLGNEINAIDCCLRNVVNNFPKAVTTVLHFLSLQDTVDNSHWNSNFAKE</sequence>
<evidence type="ECO:0000313" key="2">
    <source>
        <dbReference type="Proteomes" id="UP000055048"/>
    </source>
</evidence>
<dbReference type="AlphaFoldDB" id="A0A0V0U3Y7"/>
<organism evidence="1 2">
    <name type="scientific">Trichinella murrelli</name>
    <dbReference type="NCBI Taxonomy" id="144512"/>
    <lineage>
        <taxon>Eukaryota</taxon>
        <taxon>Metazoa</taxon>
        <taxon>Ecdysozoa</taxon>
        <taxon>Nematoda</taxon>
        <taxon>Enoplea</taxon>
        <taxon>Dorylaimia</taxon>
        <taxon>Trichinellida</taxon>
        <taxon>Trichinellidae</taxon>
        <taxon>Trichinella</taxon>
    </lineage>
</organism>